<dbReference type="EMBL" id="ABDF02000092">
    <property type="protein sequence ID" value="EHK15244.1"/>
    <property type="molecule type" value="Genomic_DNA"/>
</dbReference>
<dbReference type="AlphaFoldDB" id="G9NC19"/>
<reference evidence="2 3" key="1">
    <citation type="journal article" date="2011" name="Genome Biol.">
        <title>Comparative genome sequence analysis underscores mycoparasitism as the ancestral life style of Trichoderma.</title>
        <authorList>
            <person name="Kubicek C.P."/>
            <person name="Herrera-Estrella A."/>
            <person name="Seidl-Seiboth V."/>
            <person name="Martinez D.A."/>
            <person name="Druzhinina I.S."/>
            <person name="Thon M."/>
            <person name="Zeilinger S."/>
            <person name="Casas-Flores S."/>
            <person name="Horwitz B.A."/>
            <person name="Mukherjee P.K."/>
            <person name="Mukherjee M."/>
            <person name="Kredics L."/>
            <person name="Alcaraz L.D."/>
            <person name="Aerts A."/>
            <person name="Antal Z."/>
            <person name="Atanasova L."/>
            <person name="Cervantes-Badillo M.G."/>
            <person name="Challacombe J."/>
            <person name="Chertkov O."/>
            <person name="McCluskey K."/>
            <person name="Coulpier F."/>
            <person name="Deshpande N."/>
            <person name="von Doehren H."/>
            <person name="Ebbole D.J."/>
            <person name="Esquivel-Naranjo E.U."/>
            <person name="Fekete E."/>
            <person name="Flipphi M."/>
            <person name="Glaser F."/>
            <person name="Gomez-Rodriguez E.Y."/>
            <person name="Gruber S."/>
            <person name="Han C."/>
            <person name="Henrissat B."/>
            <person name="Hermosa R."/>
            <person name="Hernandez-Onate M."/>
            <person name="Karaffa L."/>
            <person name="Kosti I."/>
            <person name="Le Crom S."/>
            <person name="Lindquist E."/>
            <person name="Lucas S."/>
            <person name="Luebeck M."/>
            <person name="Luebeck P.S."/>
            <person name="Margeot A."/>
            <person name="Metz B."/>
            <person name="Misra M."/>
            <person name="Nevalainen H."/>
            <person name="Omann M."/>
            <person name="Packer N."/>
            <person name="Perrone G."/>
            <person name="Uresti-Rivera E.E."/>
            <person name="Salamov A."/>
            <person name="Schmoll M."/>
            <person name="Seiboth B."/>
            <person name="Shapiro H."/>
            <person name="Sukno S."/>
            <person name="Tamayo-Ramos J.A."/>
            <person name="Tisch D."/>
            <person name="Wiest A."/>
            <person name="Wilkinson H.H."/>
            <person name="Zhang M."/>
            <person name="Coutinho P.M."/>
            <person name="Kenerley C.M."/>
            <person name="Monte E."/>
            <person name="Baker S.E."/>
            <person name="Grigoriev I.V."/>
        </authorList>
    </citation>
    <scope>NUCLEOTIDE SEQUENCE [LARGE SCALE GENOMIC DNA]</scope>
    <source>
        <strain evidence="3">Gv29-8 / FGSC 10586</strain>
    </source>
</reference>
<dbReference type="Gene3D" id="3.40.50.720">
    <property type="entry name" value="NAD(P)-binding Rossmann-like Domain"/>
    <property type="match status" value="1"/>
</dbReference>
<dbReference type="STRING" id="413071.G9NC19"/>
<dbReference type="SUPFAM" id="SSF51735">
    <property type="entry name" value="NAD(P)-binding Rossmann-fold domains"/>
    <property type="match status" value="1"/>
</dbReference>
<keyword evidence="3" id="KW-1185">Reference proteome</keyword>
<dbReference type="VEuPathDB" id="FungiDB:TRIVIDRAFT_228284"/>
<dbReference type="InParanoid" id="G9NC19"/>
<evidence type="ECO:0000259" key="1">
    <source>
        <dbReference type="Pfam" id="PF05368"/>
    </source>
</evidence>
<accession>G9NC19</accession>
<protein>
    <recommendedName>
        <fullName evidence="1">NmrA-like domain-containing protein</fullName>
    </recommendedName>
</protein>
<organism evidence="2 3">
    <name type="scientific">Hypocrea virens (strain Gv29-8 / FGSC 10586)</name>
    <name type="common">Gliocladium virens</name>
    <name type="synonym">Trichoderma virens</name>
    <dbReference type="NCBI Taxonomy" id="413071"/>
    <lineage>
        <taxon>Eukaryota</taxon>
        <taxon>Fungi</taxon>
        <taxon>Dikarya</taxon>
        <taxon>Ascomycota</taxon>
        <taxon>Pezizomycotina</taxon>
        <taxon>Sordariomycetes</taxon>
        <taxon>Hypocreomycetidae</taxon>
        <taxon>Hypocreales</taxon>
        <taxon>Hypocreaceae</taxon>
        <taxon>Trichoderma</taxon>
    </lineage>
</organism>
<dbReference type="InterPro" id="IPR036291">
    <property type="entry name" value="NAD(P)-bd_dom_sf"/>
</dbReference>
<dbReference type="InterPro" id="IPR008030">
    <property type="entry name" value="NmrA-like"/>
</dbReference>
<comment type="caution">
    <text evidence="2">The sequence shown here is derived from an EMBL/GenBank/DDBJ whole genome shotgun (WGS) entry which is preliminary data.</text>
</comment>
<feature type="domain" description="NmrA-like" evidence="1">
    <location>
        <begin position="23"/>
        <end position="104"/>
    </location>
</feature>
<evidence type="ECO:0000313" key="2">
    <source>
        <dbReference type="EMBL" id="EHK15244.1"/>
    </source>
</evidence>
<sequence>MVPCTSSTTGVTIDALLAEQTLKIHVILGLARNPESNADKKLSDRGVALVKGDLEDATSVFRSAKQALGGAQSVWEVFAVQTAFGLGALDVSERRQGMALVEAAE</sequence>
<proteinExistence type="predicted"/>
<gene>
    <name evidence="2" type="ORF">TRIVIDRAFT_228284</name>
</gene>
<evidence type="ECO:0000313" key="3">
    <source>
        <dbReference type="Proteomes" id="UP000007115"/>
    </source>
</evidence>
<dbReference type="Proteomes" id="UP000007115">
    <property type="component" value="Unassembled WGS sequence"/>
</dbReference>
<dbReference type="Pfam" id="PF05368">
    <property type="entry name" value="NmrA"/>
    <property type="match status" value="1"/>
</dbReference>
<name>G9NC19_HYPVG</name>
<dbReference type="GeneID" id="25792158"/>
<dbReference type="HOGENOM" id="CLU_2236972_0_0_1"/>
<dbReference type="RefSeq" id="XP_013949447.1">
    <property type="nucleotide sequence ID" value="XM_014093972.1"/>
</dbReference>